<dbReference type="Proteomes" id="UP000724672">
    <property type="component" value="Unassembled WGS sequence"/>
</dbReference>
<evidence type="ECO:0000313" key="2">
    <source>
        <dbReference type="EMBL" id="MBS4537973.1"/>
    </source>
</evidence>
<organism evidence="2 3">
    <name type="scientific">Anaeromonas frigoriresistens</name>
    <dbReference type="NCBI Taxonomy" id="2683708"/>
    <lineage>
        <taxon>Bacteria</taxon>
        <taxon>Bacillati</taxon>
        <taxon>Bacillota</taxon>
        <taxon>Tissierellia</taxon>
        <taxon>Tissierellales</taxon>
        <taxon>Thermohalobacteraceae</taxon>
        <taxon>Anaeromonas</taxon>
    </lineage>
</organism>
<reference evidence="2" key="1">
    <citation type="submission" date="2019-12" db="EMBL/GenBank/DDBJ databases">
        <title>Clostridiaceae gen. nov. sp. nov., isolated from sediment in Xinjiang, China.</title>
        <authorList>
            <person name="Zhang R."/>
        </authorList>
    </citation>
    <scope>NUCLEOTIDE SEQUENCE</scope>
    <source>
        <strain evidence="2">D2Q-11</strain>
    </source>
</reference>
<keyword evidence="3" id="KW-1185">Reference proteome</keyword>
<evidence type="ECO:0000313" key="3">
    <source>
        <dbReference type="Proteomes" id="UP000724672"/>
    </source>
</evidence>
<gene>
    <name evidence="2" type="ORF">GOQ27_05840</name>
</gene>
<keyword evidence="1" id="KW-1133">Transmembrane helix</keyword>
<evidence type="ECO:0000256" key="1">
    <source>
        <dbReference type="SAM" id="Phobius"/>
    </source>
</evidence>
<dbReference type="AlphaFoldDB" id="A0A942USW7"/>
<name>A0A942USW7_9FIRM</name>
<feature type="transmembrane region" description="Helical" evidence="1">
    <location>
        <begin position="84"/>
        <end position="103"/>
    </location>
</feature>
<dbReference type="RefSeq" id="WP_203365903.1">
    <property type="nucleotide sequence ID" value="NZ_WSFT01000025.1"/>
</dbReference>
<keyword evidence="1" id="KW-0472">Membrane</keyword>
<protein>
    <submittedName>
        <fullName evidence="2">Zf-HC2 domain-containing protein</fullName>
    </submittedName>
</protein>
<keyword evidence="1" id="KW-0812">Transmembrane</keyword>
<comment type="caution">
    <text evidence="2">The sequence shown here is derived from an EMBL/GenBank/DDBJ whole genome shotgun (WGS) entry which is preliminary data.</text>
</comment>
<accession>A0A942USW7</accession>
<proteinExistence type="predicted"/>
<dbReference type="EMBL" id="WSFT01000025">
    <property type="protein sequence ID" value="MBS4537973.1"/>
    <property type="molecule type" value="Genomic_DNA"/>
</dbReference>
<sequence length="150" mass="17562">MDCKEVQKNIDRYIENKLDIKNKILFENHIDSCHICKREFEDIRYIFSELNESISINPPPNFTSNIMKKINKNKVMTFNKSRKIWGASLVAAGFLLFFINNFASEIDVNTLSRNLYLNSINVNKKIVKPFGDISELINIPFDRLNEEDIK</sequence>